<protein>
    <recommendedName>
        <fullName evidence="5">PssV</fullName>
    </recommendedName>
</protein>
<organism evidence="3 4">
    <name type="scientific">Ensifer oleiphilus</name>
    <dbReference type="NCBI Taxonomy" id="2742698"/>
    <lineage>
        <taxon>Bacteria</taxon>
        <taxon>Pseudomonadati</taxon>
        <taxon>Pseudomonadota</taxon>
        <taxon>Alphaproteobacteria</taxon>
        <taxon>Hyphomicrobiales</taxon>
        <taxon>Rhizobiaceae</taxon>
        <taxon>Sinorhizobium/Ensifer group</taxon>
        <taxon>Ensifer</taxon>
    </lineage>
</organism>
<dbReference type="InterPro" id="IPR046071">
    <property type="entry name" value="DUF6030"/>
</dbReference>
<evidence type="ECO:0000313" key="4">
    <source>
        <dbReference type="Proteomes" id="UP000520198"/>
    </source>
</evidence>
<dbReference type="RefSeq" id="WP_176354444.1">
    <property type="nucleotide sequence ID" value="NZ_JABWDU010000004.1"/>
</dbReference>
<keyword evidence="2" id="KW-0812">Transmembrane</keyword>
<keyword evidence="2" id="KW-1133">Transmembrane helix</keyword>
<accession>A0A7Y6UP41</accession>
<keyword evidence="2" id="KW-0472">Membrane</keyword>
<evidence type="ECO:0000313" key="3">
    <source>
        <dbReference type="EMBL" id="NVD40965.1"/>
    </source>
</evidence>
<evidence type="ECO:0008006" key="5">
    <source>
        <dbReference type="Google" id="ProtNLM"/>
    </source>
</evidence>
<evidence type="ECO:0000256" key="2">
    <source>
        <dbReference type="SAM" id="Phobius"/>
    </source>
</evidence>
<dbReference type="Proteomes" id="UP000520198">
    <property type="component" value="Unassembled WGS sequence"/>
</dbReference>
<evidence type="ECO:0000256" key="1">
    <source>
        <dbReference type="SAM" id="MobiDB-lite"/>
    </source>
</evidence>
<gene>
    <name evidence="3" type="ORF">HT585_19000</name>
</gene>
<name>A0A7Y6UP41_9HYPH</name>
<dbReference type="Pfam" id="PF19495">
    <property type="entry name" value="DUF6030"/>
    <property type="match status" value="1"/>
</dbReference>
<proteinExistence type="predicted"/>
<comment type="caution">
    <text evidence="3">The sequence shown here is derived from an EMBL/GenBank/DDBJ whole genome shotgun (WGS) entry which is preliminary data.</text>
</comment>
<feature type="region of interest" description="Disordered" evidence="1">
    <location>
        <begin position="281"/>
        <end position="303"/>
    </location>
</feature>
<dbReference type="AlphaFoldDB" id="A0A7Y6UP41"/>
<keyword evidence="4" id="KW-1185">Reference proteome</keyword>
<sequence>MSGGRGKTPTPPRQPGRTGLTFFLVAFAVIVTAIVATVLLANEQRNLKQLLRALDLPTAFLEKEKPPEPPAQVKRKPPRIALPVWTFQDLETPEQQFLRVLRSDPRALCDELREAGFRELEWKSSAGERGQWECSSLVSFPRPGVDKTSSIFIFIKGSGEEEITSFRVKLNIERPEDAQVVTTSAARAASVFLDHVRWADGGSIALQIQALKEFDLKRFGSRVQFKRETDEATARYNFLANQPARARPKTIAELYFDREKWLAYGNADTRSFVLGPTAWNGPAKIPEAEANSASTKADTEPTP</sequence>
<dbReference type="EMBL" id="JABWDU010000004">
    <property type="protein sequence ID" value="NVD40965.1"/>
    <property type="molecule type" value="Genomic_DNA"/>
</dbReference>
<reference evidence="3 4" key="1">
    <citation type="submission" date="2020-06" db="EMBL/GenBank/DDBJ databases">
        <authorList>
            <person name="Grouzdev D.S."/>
        </authorList>
    </citation>
    <scope>NUCLEOTIDE SEQUENCE [LARGE SCALE GENOMIC DNA]</scope>
    <source>
        <strain evidence="3 4">HO-A22</strain>
    </source>
</reference>
<feature type="transmembrane region" description="Helical" evidence="2">
    <location>
        <begin position="20"/>
        <end position="42"/>
    </location>
</feature>